<keyword evidence="3" id="KW-0274">FAD</keyword>
<keyword evidence="4" id="KW-0560">Oxidoreductase</keyword>
<evidence type="ECO:0000259" key="6">
    <source>
        <dbReference type="PROSITE" id="PS51387"/>
    </source>
</evidence>
<dbReference type="GO" id="GO:0016491">
    <property type="term" value="F:oxidoreductase activity"/>
    <property type="evidence" value="ECO:0007669"/>
    <property type="project" value="UniProtKB-KW"/>
</dbReference>
<dbReference type="InterPro" id="IPR050416">
    <property type="entry name" value="FAD-linked_Oxidoreductase"/>
</dbReference>
<dbReference type="InterPro" id="IPR012951">
    <property type="entry name" value="BBE"/>
</dbReference>
<dbReference type="InterPro" id="IPR016169">
    <property type="entry name" value="FAD-bd_PCMH_sub2"/>
</dbReference>
<protein>
    <recommendedName>
        <fullName evidence="6">FAD-binding PCMH-type domain-containing protein</fullName>
    </recommendedName>
</protein>
<keyword evidence="5" id="KW-0732">Signal</keyword>
<evidence type="ECO:0000256" key="2">
    <source>
        <dbReference type="ARBA" id="ARBA00022630"/>
    </source>
</evidence>
<dbReference type="Gene3D" id="3.30.43.10">
    <property type="entry name" value="Uridine Diphospho-n-acetylenolpyruvylglucosamine Reductase, domain 2"/>
    <property type="match status" value="1"/>
</dbReference>
<evidence type="ECO:0000313" key="7">
    <source>
        <dbReference type="EMBL" id="OQE17280.1"/>
    </source>
</evidence>
<dbReference type="InterPro" id="IPR006094">
    <property type="entry name" value="Oxid_FAD_bind_N"/>
</dbReference>
<dbReference type="EMBL" id="MLKD01000021">
    <property type="protein sequence ID" value="OQE17280.1"/>
    <property type="molecule type" value="Genomic_DNA"/>
</dbReference>
<keyword evidence="2" id="KW-0285">Flavoprotein</keyword>
<dbReference type="PANTHER" id="PTHR42973:SF8">
    <property type="entry name" value="FAD-BINDING PCMH-TYPE DOMAIN-CONTAINING PROTEIN"/>
    <property type="match status" value="1"/>
</dbReference>
<dbReference type="Proteomes" id="UP000191285">
    <property type="component" value="Unassembled WGS sequence"/>
</dbReference>
<dbReference type="AlphaFoldDB" id="A0A1V6SU45"/>
<accession>A0A1V6SU45</accession>
<comment type="similarity">
    <text evidence="1">Belongs to the oxygen-dependent FAD-linked oxidoreductase family.</text>
</comment>
<evidence type="ECO:0000313" key="8">
    <source>
        <dbReference type="Proteomes" id="UP000191285"/>
    </source>
</evidence>
<feature type="chain" id="PRO_5012302961" description="FAD-binding PCMH-type domain-containing protein" evidence="5">
    <location>
        <begin position="20"/>
        <end position="515"/>
    </location>
</feature>
<evidence type="ECO:0000256" key="5">
    <source>
        <dbReference type="SAM" id="SignalP"/>
    </source>
</evidence>
<dbReference type="InterPro" id="IPR016166">
    <property type="entry name" value="FAD-bd_PCMH"/>
</dbReference>
<dbReference type="Pfam" id="PF08031">
    <property type="entry name" value="BBE"/>
    <property type="match status" value="1"/>
</dbReference>
<gene>
    <name evidence="7" type="ORF">PENSTE_c021G05262</name>
</gene>
<dbReference type="PANTHER" id="PTHR42973">
    <property type="entry name" value="BINDING OXIDOREDUCTASE, PUTATIVE (AFU_ORTHOLOGUE AFUA_1G17690)-RELATED"/>
    <property type="match status" value="1"/>
</dbReference>
<feature type="signal peptide" evidence="5">
    <location>
        <begin position="1"/>
        <end position="19"/>
    </location>
</feature>
<feature type="domain" description="FAD-binding PCMH-type" evidence="6">
    <location>
        <begin position="76"/>
        <end position="247"/>
    </location>
</feature>
<evidence type="ECO:0000256" key="4">
    <source>
        <dbReference type="ARBA" id="ARBA00023002"/>
    </source>
</evidence>
<comment type="caution">
    <text evidence="7">The sequence shown here is derived from an EMBL/GenBank/DDBJ whole genome shotgun (WGS) entry which is preliminary data.</text>
</comment>
<dbReference type="STRING" id="303698.A0A1V6SU45"/>
<name>A0A1V6SU45_9EURO</name>
<organism evidence="7 8">
    <name type="scientific">Penicillium steckii</name>
    <dbReference type="NCBI Taxonomy" id="303698"/>
    <lineage>
        <taxon>Eukaryota</taxon>
        <taxon>Fungi</taxon>
        <taxon>Dikarya</taxon>
        <taxon>Ascomycota</taxon>
        <taxon>Pezizomycotina</taxon>
        <taxon>Eurotiomycetes</taxon>
        <taxon>Eurotiomycetidae</taxon>
        <taxon>Eurotiales</taxon>
        <taxon>Aspergillaceae</taxon>
        <taxon>Penicillium</taxon>
    </lineage>
</organism>
<dbReference type="Pfam" id="PF01565">
    <property type="entry name" value="FAD_binding_4"/>
    <property type="match status" value="1"/>
</dbReference>
<dbReference type="InterPro" id="IPR036318">
    <property type="entry name" value="FAD-bd_PCMH-like_sf"/>
</dbReference>
<dbReference type="SUPFAM" id="SSF56176">
    <property type="entry name" value="FAD-binding/transporter-associated domain-like"/>
    <property type="match status" value="1"/>
</dbReference>
<dbReference type="OrthoDB" id="9996127at2759"/>
<dbReference type="PROSITE" id="PS51387">
    <property type="entry name" value="FAD_PCMH"/>
    <property type="match status" value="1"/>
</dbReference>
<dbReference type="GO" id="GO:0071949">
    <property type="term" value="F:FAD binding"/>
    <property type="evidence" value="ECO:0007669"/>
    <property type="project" value="InterPro"/>
</dbReference>
<sequence>MVQILRLVSLALCAIWASGSPLGNSSCPHGLCSTTSAKIGPAQVAHELGPLLSKRASVFGPQDHRWEETNKNWNEYGSPNFTVVVEAGQESDIPIIIKYANRHGINFYTRNRGHAVTASRAKFHGLQINMQQLRGYTISPNRKYATIQGGAYGEELIDELYKHNLTATTGSCSCVGLLGPALGGGWGKWQGHHGLISDNILSLNMVLANGSAITVNSTSYPDLFWGMRGAGHNFGVVTSVDLKVHPLKYKTWYQKNYVFTQDKLEPLFEQLNKLNDDGNQPLQMAEQSGTFALDPAVNASEATITWQFSWAGEQADAEKHLAPFDALGPATTQNLTVPYPKVAEAAGSAIGQQLCDEGIARAVGPATLLRYNITTQRQIFDLYNKKIFVHPALNYTFVVMEAYSQQAVRAIDGASSAYPWRDENLYMQTTVSYPKGEEDAYADFAIEWVEENQRLFNEGQPGRRPVSYVNYGSGRESVEATYGYEPWRLEKLRDLKKKYDPENKFAYFGPIIPPK</sequence>
<dbReference type="InterPro" id="IPR016167">
    <property type="entry name" value="FAD-bd_PCMH_sub1"/>
</dbReference>
<dbReference type="Gene3D" id="3.30.465.10">
    <property type="match status" value="1"/>
</dbReference>
<proteinExistence type="inferred from homology"/>
<dbReference type="Gene3D" id="3.40.462.20">
    <property type="match status" value="1"/>
</dbReference>
<keyword evidence="8" id="KW-1185">Reference proteome</keyword>
<reference evidence="8" key="1">
    <citation type="journal article" date="2017" name="Nat. Microbiol.">
        <title>Global analysis of biosynthetic gene clusters reveals vast potential of secondary metabolite production in Penicillium species.</title>
        <authorList>
            <person name="Nielsen J.C."/>
            <person name="Grijseels S."/>
            <person name="Prigent S."/>
            <person name="Ji B."/>
            <person name="Dainat J."/>
            <person name="Nielsen K.F."/>
            <person name="Frisvad J.C."/>
            <person name="Workman M."/>
            <person name="Nielsen J."/>
        </authorList>
    </citation>
    <scope>NUCLEOTIDE SEQUENCE [LARGE SCALE GENOMIC DNA]</scope>
    <source>
        <strain evidence="8">IBT 24891</strain>
    </source>
</reference>
<evidence type="ECO:0000256" key="1">
    <source>
        <dbReference type="ARBA" id="ARBA00005466"/>
    </source>
</evidence>
<evidence type="ECO:0000256" key="3">
    <source>
        <dbReference type="ARBA" id="ARBA00022827"/>
    </source>
</evidence>